<proteinExistence type="predicted"/>
<comment type="caution">
    <text evidence="1">The sequence shown here is derived from an EMBL/GenBank/DDBJ whole genome shotgun (WGS) entry which is preliminary data.</text>
</comment>
<dbReference type="Proteomes" id="UP000789920">
    <property type="component" value="Unassembled WGS sequence"/>
</dbReference>
<gene>
    <name evidence="1" type="ORF">RPERSI_LOCUS35027</name>
</gene>
<dbReference type="EMBL" id="CAJVQC010159920">
    <property type="protein sequence ID" value="CAG8848257.1"/>
    <property type="molecule type" value="Genomic_DNA"/>
</dbReference>
<protein>
    <submittedName>
        <fullName evidence="1">34113_t:CDS:1</fullName>
    </submittedName>
</protein>
<organism evidence="1 2">
    <name type="scientific">Racocetra persica</name>
    <dbReference type="NCBI Taxonomy" id="160502"/>
    <lineage>
        <taxon>Eukaryota</taxon>
        <taxon>Fungi</taxon>
        <taxon>Fungi incertae sedis</taxon>
        <taxon>Mucoromycota</taxon>
        <taxon>Glomeromycotina</taxon>
        <taxon>Glomeromycetes</taxon>
        <taxon>Diversisporales</taxon>
        <taxon>Gigasporaceae</taxon>
        <taxon>Racocetra</taxon>
    </lineage>
</organism>
<accession>A0ACA9SUU2</accession>
<name>A0ACA9SUU2_9GLOM</name>
<reference evidence="1" key="1">
    <citation type="submission" date="2021-06" db="EMBL/GenBank/DDBJ databases">
        <authorList>
            <person name="Kallberg Y."/>
            <person name="Tangrot J."/>
            <person name="Rosling A."/>
        </authorList>
    </citation>
    <scope>NUCLEOTIDE SEQUENCE</scope>
    <source>
        <strain evidence="1">MA461A</strain>
    </source>
</reference>
<feature type="non-terminal residue" evidence="1">
    <location>
        <position position="1"/>
    </location>
</feature>
<evidence type="ECO:0000313" key="1">
    <source>
        <dbReference type="EMBL" id="CAG8848257.1"/>
    </source>
</evidence>
<sequence length="97" mass="11319">ACAKLQDLSEPILILRLRTASSKLFIMTERFDLANLLDYVLASAVQFEKAISENTMYRELLNFHCEISTLIKVLINEAIQQIKYFKWLDHFARVARL</sequence>
<feature type="non-terminal residue" evidence="1">
    <location>
        <position position="97"/>
    </location>
</feature>
<evidence type="ECO:0000313" key="2">
    <source>
        <dbReference type="Proteomes" id="UP000789920"/>
    </source>
</evidence>
<keyword evidence="2" id="KW-1185">Reference proteome</keyword>